<name>A0A1L8CRK6_9THEO</name>
<dbReference type="EMBL" id="BDJK01000003">
    <property type="protein sequence ID" value="GAV21533.1"/>
    <property type="molecule type" value="Genomic_DNA"/>
</dbReference>
<dbReference type="Pfam" id="PF01968">
    <property type="entry name" value="Hydantoinase_A"/>
    <property type="match status" value="1"/>
</dbReference>
<dbReference type="InterPro" id="IPR043129">
    <property type="entry name" value="ATPase_NBD"/>
</dbReference>
<dbReference type="InterPro" id="IPR045079">
    <property type="entry name" value="Oxoprolinase-like"/>
</dbReference>
<evidence type="ECO:0008006" key="5">
    <source>
        <dbReference type="Google" id="ProtNLM"/>
    </source>
</evidence>
<feature type="domain" description="Hydantoinase A/oxoprolinase" evidence="1">
    <location>
        <begin position="178"/>
        <end position="456"/>
    </location>
</feature>
<proteinExistence type="predicted"/>
<dbReference type="PANTHER" id="PTHR11365:SF2">
    <property type="entry name" value="5-OXOPROLINASE"/>
    <property type="match status" value="1"/>
</dbReference>
<dbReference type="InterPro" id="IPR002821">
    <property type="entry name" value="Hydantoinase_A"/>
</dbReference>
<dbReference type="RefSeq" id="WP_075857978.1">
    <property type="nucleotide sequence ID" value="NZ_BDJK01000003.1"/>
</dbReference>
<evidence type="ECO:0000259" key="1">
    <source>
        <dbReference type="Pfam" id="PF01968"/>
    </source>
</evidence>
<organism evidence="3 4">
    <name type="scientific">Carboxydothermus pertinax</name>
    <dbReference type="NCBI Taxonomy" id="870242"/>
    <lineage>
        <taxon>Bacteria</taxon>
        <taxon>Bacillati</taxon>
        <taxon>Bacillota</taxon>
        <taxon>Clostridia</taxon>
        <taxon>Thermoanaerobacterales</taxon>
        <taxon>Thermoanaerobacteraceae</taxon>
        <taxon>Carboxydothermus</taxon>
    </lineage>
</organism>
<dbReference type="OrthoDB" id="9768323at2"/>
<feature type="domain" description="Hydantoinase/oxoprolinase N-terminal" evidence="2">
    <location>
        <begin position="3"/>
        <end position="156"/>
    </location>
</feature>
<evidence type="ECO:0000313" key="3">
    <source>
        <dbReference type="EMBL" id="GAV21533.1"/>
    </source>
</evidence>
<evidence type="ECO:0000259" key="2">
    <source>
        <dbReference type="Pfam" id="PF05378"/>
    </source>
</evidence>
<dbReference type="GO" id="GO:0005829">
    <property type="term" value="C:cytosol"/>
    <property type="evidence" value="ECO:0007669"/>
    <property type="project" value="TreeGrafter"/>
</dbReference>
<dbReference type="Gene3D" id="3.30.420.40">
    <property type="match status" value="1"/>
</dbReference>
<dbReference type="STRING" id="870242.cpu_00430"/>
<keyword evidence="4" id="KW-1185">Reference proteome</keyword>
<dbReference type="PANTHER" id="PTHR11365">
    <property type="entry name" value="5-OXOPROLINASE RELATED"/>
    <property type="match status" value="1"/>
</dbReference>
<dbReference type="GO" id="GO:0006749">
    <property type="term" value="P:glutathione metabolic process"/>
    <property type="evidence" value="ECO:0007669"/>
    <property type="project" value="TreeGrafter"/>
</dbReference>
<evidence type="ECO:0000313" key="4">
    <source>
        <dbReference type="Proteomes" id="UP000187485"/>
    </source>
</evidence>
<dbReference type="Proteomes" id="UP000187485">
    <property type="component" value="Unassembled WGS sequence"/>
</dbReference>
<reference evidence="4" key="1">
    <citation type="submission" date="2016-12" db="EMBL/GenBank/DDBJ databases">
        <title>Draft Genome Sequences od Carboxydothermus pertinax and islandicus, Hydrogenogenic Carboxydotrophic Bacteria.</title>
        <authorList>
            <person name="Fukuyama Y."/>
            <person name="Ohmae K."/>
            <person name="Yoneda Y."/>
            <person name="Yoshida T."/>
            <person name="Sako Y."/>
        </authorList>
    </citation>
    <scope>NUCLEOTIDE SEQUENCE [LARGE SCALE GENOMIC DNA]</scope>
    <source>
        <strain evidence="4">Ug1</strain>
    </source>
</reference>
<comment type="caution">
    <text evidence="3">The sequence shown here is derived from an EMBL/GenBank/DDBJ whole genome shotgun (WGS) entry which is preliminary data.</text>
</comment>
<dbReference type="GO" id="GO:0017168">
    <property type="term" value="F:5-oxoprolinase (ATP-hydrolyzing) activity"/>
    <property type="evidence" value="ECO:0007669"/>
    <property type="project" value="TreeGrafter"/>
</dbReference>
<dbReference type="InterPro" id="IPR008040">
    <property type="entry name" value="Hydant_A_N"/>
</dbReference>
<gene>
    <name evidence="3" type="ORF">cpu_00430</name>
</gene>
<dbReference type="Pfam" id="PF05378">
    <property type="entry name" value="Hydant_A_N"/>
    <property type="match status" value="1"/>
</dbReference>
<sequence length="560" mass="61791">MIVGIDVGGTYTDGVALDHGRVVAKAKVVTKKNLPETFAEVLAKLIAQHNQPIKRVVLSTTLITNLVAEKKYDRAAALLLPGAGMAYEKLNFPFPVKVLSGMVDFRGRVLEDVNEVEVLKALKELIDNGYHKIALVGKFSVRNPELEAKLYRIVKKFNPEIKTALGHKTGGRLNYLRRIYSAVLYLMIKDEFTRFIEELKVIFYALKIPLNLVFIMKGDGGIVPLVEVGRYPLSTLYSGPAASALGAFALCNCKNIVVLDIGGTTTDIALILNKRPLLSHKGADIGEFLTSVPSLAVTSVPLGGDTAVVVNSGKIAFTGQREGPAYCLGGPAVTVTDALRFLNLINYGDSYRAKRGITKIAQEAGLTPFEAAQKIVDIFAEFVAVEVKNTFKRWENEPRYRIYEILTGKKFEPELISGIGGAAYPLTLFVAKKLGLKGVIYENYEVANALGAALARDNLSITVYIDTEQNYVAIPEWGYKEAIPKLKNYSEDEVKEFALLVFRIGAKRMNLRYPPGSEELIYFEQFNVVRNMVTKNKIFTLEIAVPAGILRPVEGRVLYE</sequence>
<dbReference type="SUPFAM" id="SSF53067">
    <property type="entry name" value="Actin-like ATPase domain"/>
    <property type="match status" value="1"/>
</dbReference>
<dbReference type="AlphaFoldDB" id="A0A1L8CRK6"/>
<protein>
    <recommendedName>
        <fullName evidence="5">Hydantoinase/oxoprolinase</fullName>
    </recommendedName>
</protein>
<accession>A0A1L8CRK6</accession>